<dbReference type="EMBL" id="CP010519">
    <property type="protein sequence ID" value="AJE83326.1"/>
    <property type="molecule type" value="Genomic_DNA"/>
</dbReference>
<organism evidence="1 2">
    <name type="scientific">Streptomyces albus (strain ATCC 21838 / DSM 41398 / FERM P-419 / JCM 4703 / NBRC 107858)</name>
    <dbReference type="NCBI Taxonomy" id="1081613"/>
    <lineage>
        <taxon>Bacteria</taxon>
        <taxon>Bacillati</taxon>
        <taxon>Actinomycetota</taxon>
        <taxon>Actinomycetes</taxon>
        <taxon>Kitasatosporales</taxon>
        <taxon>Streptomycetaceae</taxon>
        <taxon>Streptomyces</taxon>
    </lineage>
</organism>
<reference evidence="1 2" key="1">
    <citation type="submission" date="2015-01" db="EMBL/GenBank/DDBJ databases">
        <title>Enhanced salinomycin production by adjusting the supply of polyketide extender units in Streptomyce albus DSM 41398.</title>
        <authorList>
            <person name="Lu C."/>
        </authorList>
    </citation>
    <scope>NUCLEOTIDE SEQUENCE [LARGE SCALE GENOMIC DNA]</scope>
    <source>
        <strain evidence="2">ATCC 21838 / DSM 41398 / FERM P-419 / JCM 4703 / NBRC 107858</strain>
    </source>
</reference>
<dbReference type="KEGG" id="sals:SLNWT_2950"/>
<evidence type="ECO:0000313" key="2">
    <source>
        <dbReference type="Proteomes" id="UP000031523"/>
    </source>
</evidence>
<name>A0A0B5EXG0_STRA4</name>
<dbReference type="AlphaFoldDB" id="A0A0B5EXG0"/>
<evidence type="ECO:0000313" key="1">
    <source>
        <dbReference type="EMBL" id="AJE83326.1"/>
    </source>
</evidence>
<sequence length="40" mass="4295">MSCYFCGAHRPQDTLARSHSFSRTILVMATDLSSSSAGTT</sequence>
<dbReference type="Proteomes" id="UP000031523">
    <property type="component" value="Chromosome"/>
</dbReference>
<proteinExistence type="predicted"/>
<accession>A0A0B5EXG0</accession>
<gene>
    <name evidence="1" type="ORF">SLNWT_2950</name>
</gene>
<protein>
    <submittedName>
        <fullName evidence="1">Uncharacterized protein</fullName>
    </submittedName>
</protein>
<keyword evidence="2" id="KW-1185">Reference proteome</keyword>